<dbReference type="OrthoDB" id="9765195at2"/>
<dbReference type="GO" id="GO:0008422">
    <property type="term" value="F:beta-glucosidase activity"/>
    <property type="evidence" value="ECO:0007669"/>
    <property type="project" value="UniProtKB-EC"/>
</dbReference>
<dbReference type="PROSITE" id="PS00653">
    <property type="entry name" value="GLYCOSYL_HYDROL_F1_2"/>
    <property type="match status" value="1"/>
</dbReference>
<dbReference type="GO" id="GO:0005829">
    <property type="term" value="C:cytosol"/>
    <property type="evidence" value="ECO:0007669"/>
    <property type="project" value="TreeGrafter"/>
</dbReference>
<evidence type="ECO:0000256" key="5">
    <source>
        <dbReference type="PROSITE-ProRule" id="PRU10055"/>
    </source>
</evidence>
<evidence type="ECO:0000256" key="3">
    <source>
        <dbReference type="ARBA" id="ARBA00022801"/>
    </source>
</evidence>
<dbReference type="InterPro" id="IPR033132">
    <property type="entry name" value="GH_1_N_CS"/>
</dbReference>
<dbReference type="EC" id="3.2.1.21" evidence="2"/>
<dbReference type="InterPro" id="IPR017853">
    <property type="entry name" value="GH"/>
</dbReference>
<keyword evidence="3 7" id="KW-0378">Hydrolase</keyword>
<dbReference type="InterPro" id="IPR001360">
    <property type="entry name" value="Glyco_hydro_1"/>
</dbReference>
<accession>A0A1N7LJP2</accession>
<evidence type="ECO:0000256" key="1">
    <source>
        <dbReference type="ARBA" id="ARBA00010838"/>
    </source>
</evidence>
<evidence type="ECO:0000256" key="7">
    <source>
        <dbReference type="RuleBase" id="RU004468"/>
    </source>
</evidence>
<dbReference type="PANTHER" id="PTHR10353">
    <property type="entry name" value="GLYCOSYL HYDROLASE"/>
    <property type="match status" value="1"/>
</dbReference>
<name>A0A1N7LJP2_9RHOB</name>
<dbReference type="PANTHER" id="PTHR10353:SF36">
    <property type="entry name" value="LP05116P"/>
    <property type="match status" value="1"/>
</dbReference>
<evidence type="ECO:0000256" key="2">
    <source>
        <dbReference type="ARBA" id="ARBA00012744"/>
    </source>
</evidence>
<comment type="similarity">
    <text evidence="1 6">Belongs to the glycosyl hydrolase 1 family.</text>
</comment>
<dbReference type="SUPFAM" id="SSF51445">
    <property type="entry name" value="(Trans)glycosidases"/>
    <property type="match status" value="1"/>
</dbReference>
<evidence type="ECO:0000313" key="9">
    <source>
        <dbReference type="Proteomes" id="UP000186098"/>
    </source>
</evidence>
<dbReference type="Gene3D" id="3.20.20.80">
    <property type="entry name" value="Glycosidases"/>
    <property type="match status" value="1"/>
</dbReference>
<sequence length="449" mass="47821">MLPQGFPSLPARADFPAGFVFGLSAAAYQIEGTAGAGPCHWDSFAATPGSVRGGVNGRQACGHRVLFPQDLDLAAAAGVDAWRFSTSWARLQPEGPESFSERGLAFYDRLVDGICARGMKPALTLYHGELPAWAADRGGWANRDTALRLADLAAQVGARLGDRLWSAAPVNAPAELAWAGHFHGRHAPGLRDIRAASRALHHALLAQGLGVQALRAAAGPQIGAVLDFTQLLPADERPAAAEATARHDLMQHRAVLGPLFGQGYPAALLEALGPHLPRRAEADLDTIAQPLDWLGVSYHTRRLVAPANAPWPALSTGPGTRPTCVLGRESAPEGLLERLVWLRDTLTGDLPLIVTENGMAAPDRQRDGDGMILDADRVLFLAEHLDACREAIAEGVPLAGYMIRSLLDGFEWEAGFSAGFGLVEVDHDSLQRRPKASYHAVTAALGRRV</sequence>
<protein>
    <recommendedName>
        <fullName evidence="2">beta-glucosidase</fullName>
        <ecNumber evidence="2">3.2.1.21</ecNumber>
    </recommendedName>
</protein>
<gene>
    <name evidence="8" type="ORF">SAMN05421795_103129</name>
</gene>
<dbReference type="PROSITE" id="PS00572">
    <property type="entry name" value="GLYCOSYL_HYDROL_F1_1"/>
    <property type="match status" value="1"/>
</dbReference>
<keyword evidence="9" id="KW-1185">Reference proteome</keyword>
<dbReference type="GO" id="GO:0016052">
    <property type="term" value="P:carbohydrate catabolic process"/>
    <property type="evidence" value="ECO:0007669"/>
    <property type="project" value="TreeGrafter"/>
</dbReference>
<reference evidence="9" key="1">
    <citation type="submission" date="2017-01" db="EMBL/GenBank/DDBJ databases">
        <authorList>
            <person name="Varghese N."/>
            <person name="Submissions S."/>
        </authorList>
    </citation>
    <scope>NUCLEOTIDE SEQUENCE [LARGE SCALE GENOMIC DNA]</scope>
    <source>
        <strain evidence="9">DSM 18714</strain>
    </source>
</reference>
<evidence type="ECO:0000256" key="6">
    <source>
        <dbReference type="RuleBase" id="RU003690"/>
    </source>
</evidence>
<keyword evidence="4 7" id="KW-0326">Glycosidase</keyword>
<dbReference type="PRINTS" id="PR00131">
    <property type="entry name" value="GLHYDRLASE1"/>
</dbReference>
<dbReference type="Pfam" id="PF00232">
    <property type="entry name" value="Glyco_hydro_1"/>
    <property type="match status" value="1"/>
</dbReference>
<dbReference type="AlphaFoldDB" id="A0A1N7LJP2"/>
<feature type="active site" description="Nucleophile" evidence="5">
    <location>
        <position position="356"/>
    </location>
</feature>
<evidence type="ECO:0000256" key="4">
    <source>
        <dbReference type="ARBA" id="ARBA00023295"/>
    </source>
</evidence>
<proteinExistence type="inferred from homology"/>
<dbReference type="Proteomes" id="UP000186098">
    <property type="component" value="Unassembled WGS sequence"/>
</dbReference>
<dbReference type="InterPro" id="IPR018120">
    <property type="entry name" value="Glyco_hydro_1_AS"/>
</dbReference>
<evidence type="ECO:0000313" key="8">
    <source>
        <dbReference type="EMBL" id="SIS74004.1"/>
    </source>
</evidence>
<dbReference type="STRING" id="407234.SAMN05421795_103129"/>
<dbReference type="RefSeq" id="WP_076365185.1">
    <property type="nucleotide sequence ID" value="NZ_FTOM01000003.1"/>
</dbReference>
<dbReference type="EMBL" id="FTOM01000003">
    <property type="protein sequence ID" value="SIS74004.1"/>
    <property type="molecule type" value="Genomic_DNA"/>
</dbReference>
<organism evidence="8 9">
    <name type="scientific">Phaeovulum vinaykumarii</name>
    <dbReference type="NCBI Taxonomy" id="407234"/>
    <lineage>
        <taxon>Bacteria</taxon>
        <taxon>Pseudomonadati</taxon>
        <taxon>Pseudomonadota</taxon>
        <taxon>Alphaproteobacteria</taxon>
        <taxon>Rhodobacterales</taxon>
        <taxon>Paracoccaceae</taxon>
        <taxon>Phaeovulum</taxon>
    </lineage>
</organism>